<evidence type="ECO:0008006" key="3">
    <source>
        <dbReference type="Google" id="ProtNLM"/>
    </source>
</evidence>
<feature type="non-terminal residue" evidence="1">
    <location>
        <position position="317"/>
    </location>
</feature>
<reference evidence="1 2" key="1">
    <citation type="journal article" date="2011" name="Science">
        <title>The Selaginella genome identifies genetic changes associated with the evolution of vascular plants.</title>
        <authorList>
            <person name="Banks J.A."/>
            <person name="Nishiyama T."/>
            <person name="Hasebe M."/>
            <person name="Bowman J.L."/>
            <person name="Gribskov M."/>
            <person name="dePamphilis C."/>
            <person name="Albert V.A."/>
            <person name="Aono N."/>
            <person name="Aoyama T."/>
            <person name="Ambrose B.A."/>
            <person name="Ashton N.W."/>
            <person name="Axtell M.J."/>
            <person name="Barker E."/>
            <person name="Barker M.S."/>
            <person name="Bennetzen J.L."/>
            <person name="Bonawitz N.D."/>
            <person name="Chapple C."/>
            <person name="Cheng C."/>
            <person name="Correa L.G."/>
            <person name="Dacre M."/>
            <person name="DeBarry J."/>
            <person name="Dreyer I."/>
            <person name="Elias M."/>
            <person name="Engstrom E.M."/>
            <person name="Estelle M."/>
            <person name="Feng L."/>
            <person name="Finet C."/>
            <person name="Floyd S.K."/>
            <person name="Frommer W.B."/>
            <person name="Fujita T."/>
            <person name="Gramzow L."/>
            <person name="Gutensohn M."/>
            <person name="Harholt J."/>
            <person name="Hattori M."/>
            <person name="Heyl A."/>
            <person name="Hirai T."/>
            <person name="Hiwatashi Y."/>
            <person name="Ishikawa M."/>
            <person name="Iwata M."/>
            <person name="Karol K.G."/>
            <person name="Koehler B."/>
            <person name="Kolukisaoglu U."/>
            <person name="Kubo M."/>
            <person name="Kurata T."/>
            <person name="Lalonde S."/>
            <person name="Li K."/>
            <person name="Li Y."/>
            <person name="Litt A."/>
            <person name="Lyons E."/>
            <person name="Manning G."/>
            <person name="Maruyama T."/>
            <person name="Michael T.P."/>
            <person name="Mikami K."/>
            <person name="Miyazaki S."/>
            <person name="Morinaga S."/>
            <person name="Murata T."/>
            <person name="Mueller-Roeber B."/>
            <person name="Nelson D.R."/>
            <person name="Obara M."/>
            <person name="Oguri Y."/>
            <person name="Olmstead R.G."/>
            <person name="Onodera N."/>
            <person name="Petersen B.L."/>
            <person name="Pils B."/>
            <person name="Prigge M."/>
            <person name="Rensing S.A."/>
            <person name="Riano-Pachon D.M."/>
            <person name="Roberts A.W."/>
            <person name="Sato Y."/>
            <person name="Scheller H.V."/>
            <person name="Schulz B."/>
            <person name="Schulz C."/>
            <person name="Shakirov E.V."/>
            <person name="Shibagaki N."/>
            <person name="Shinohara N."/>
            <person name="Shippen D.E."/>
            <person name="Soerensen I."/>
            <person name="Sotooka R."/>
            <person name="Sugimoto N."/>
            <person name="Sugita M."/>
            <person name="Sumikawa N."/>
            <person name="Tanurdzic M."/>
            <person name="Theissen G."/>
            <person name="Ulvskov P."/>
            <person name="Wakazuki S."/>
            <person name="Weng J.K."/>
            <person name="Willats W.W."/>
            <person name="Wipf D."/>
            <person name="Wolf P.G."/>
            <person name="Yang L."/>
            <person name="Zimmer A.D."/>
            <person name="Zhu Q."/>
            <person name="Mitros T."/>
            <person name="Hellsten U."/>
            <person name="Loque D."/>
            <person name="Otillar R."/>
            <person name="Salamov A."/>
            <person name="Schmutz J."/>
            <person name="Shapiro H."/>
            <person name="Lindquist E."/>
            <person name="Lucas S."/>
            <person name="Rokhsar D."/>
            <person name="Grigoriev I.V."/>
        </authorList>
    </citation>
    <scope>NUCLEOTIDE SEQUENCE [LARGE SCALE GENOMIC DNA]</scope>
</reference>
<name>D8S0R4_SELML</name>
<dbReference type="InterPro" id="IPR052789">
    <property type="entry name" value="SSUH2_homolog"/>
</dbReference>
<organism evidence="2">
    <name type="scientific">Selaginella moellendorffii</name>
    <name type="common">Spikemoss</name>
    <dbReference type="NCBI Taxonomy" id="88036"/>
    <lineage>
        <taxon>Eukaryota</taxon>
        <taxon>Viridiplantae</taxon>
        <taxon>Streptophyta</taxon>
        <taxon>Embryophyta</taxon>
        <taxon>Tracheophyta</taxon>
        <taxon>Lycopodiopsida</taxon>
        <taxon>Selaginellales</taxon>
        <taxon>Selaginellaceae</taxon>
        <taxon>Selaginella</taxon>
    </lineage>
</organism>
<dbReference type="InParanoid" id="D8S0R4"/>
<protein>
    <recommendedName>
        <fullName evidence="3">CR-type domain-containing protein</fullName>
    </recommendedName>
</protein>
<dbReference type="Proteomes" id="UP000001514">
    <property type="component" value="Unassembled WGS sequence"/>
</dbReference>
<dbReference type="EMBL" id="GL377597">
    <property type="protein sequence ID" value="EFJ21975.1"/>
    <property type="molecule type" value="Genomic_DNA"/>
</dbReference>
<dbReference type="KEGG" id="smo:SELMODRAFT_55054"/>
<keyword evidence="2" id="KW-1185">Reference proteome</keyword>
<dbReference type="FunCoup" id="D8S0R4">
    <property type="interactions" value="103"/>
</dbReference>
<evidence type="ECO:0000313" key="1">
    <source>
        <dbReference type="EMBL" id="EFJ21975.1"/>
    </source>
</evidence>
<dbReference type="PANTHER" id="PTHR48465:SF1">
    <property type="entry name" value="PROTEIN SSUH2 HOMOLOG"/>
    <property type="match status" value="1"/>
</dbReference>
<dbReference type="STRING" id="88036.D8S0R4"/>
<dbReference type="Gramene" id="EFJ21975">
    <property type="protein sequence ID" value="EFJ21975"/>
    <property type="gene ID" value="SELMODRAFT_55054"/>
</dbReference>
<proteinExistence type="predicted"/>
<dbReference type="OMA" id="KRCNTCS"/>
<dbReference type="HOGENOM" id="CLU_044550_0_0_1"/>
<dbReference type="PANTHER" id="PTHR48465">
    <property type="entry name" value="PROTEIN SSUH2 HOMOLOG"/>
    <property type="match status" value="1"/>
</dbReference>
<accession>D8S0R4</accession>
<sequence length="317" mass="35677">QSLQEDEIRDLLIDHVHHHCCWGKRPAWSWKISKVEDCNAYVGTLETFIEERDLVEECVPYDGRIIDEGGRAPGPWELDTRSHFPPLFVSSKEALIKVPHSESVEQCTGCFGQGDIACHVCTIYDDSGNLQQRKKFTCSGCNGRGLIAHLDGSDSSCKECKGSGKVYCPRCHSRGLLACEHCKSAGSFVSSMSVRVKWRTLLSRKVIASSHAASVPDDVFQRAKGVELYCHESQQCQAADFQDSALLSRFSKEIIRERAPVPPAARVVSERHRITVVPVTRVLMSDGKRRWFKFYIVGLKKEVYLKNYPQKCCCQCC</sequence>
<dbReference type="OrthoDB" id="3355217at2759"/>
<gene>
    <name evidence="1" type="ORF">SELMODRAFT_55054</name>
</gene>
<feature type="non-terminal residue" evidence="1">
    <location>
        <position position="1"/>
    </location>
</feature>
<dbReference type="AlphaFoldDB" id="D8S0R4"/>
<dbReference type="eggNOG" id="KOG2813">
    <property type="taxonomic scope" value="Eukaryota"/>
</dbReference>
<evidence type="ECO:0000313" key="2">
    <source>
        <dbReference type="Proteomes" id="UP000001514"/>
    </source>
</evidence>